<gene>
    <name evidence="2" type="ORF">FC871_05155</name>
</gene>
<evidence type="ECO:0000259" key="1">
    <source>
        <dbReference type="Pfam" id="PF00622"/>
    </source>
</evidence>
<proteinExistence type="predicted"/>
<comment type="caution">
    <text evidence="2">The sequence shown here is derived from an EMBL/GenBank/DDBJ whole genome shotgun (WGS) entry which is preliminary data.</text>
</comment>
<dbReference type="Gene3D" id="2.60.120.920">
    <property type="match status" value="1"/>
</dbReference>
<evidence type="ECO:0000313" key="3">
    <source>
        <dbReference type="Proteomes" id="UP000480039"/>
    </source>
</evidence>
<evidence type="ECO:0000313" key="2">
    <source>
        <dbReference type="EMBL" id="NFJ07880.1"/>
    </source>
</evidence>
<dbReference type="CDD" id="cd11709">
    <property type="entry name" value="SPRY"/>
    <property type="match status" value="1"/>
</dbReference>
<organism evidence="2 3">
    <name type="scientific">Clostridium botulinum</name>
    <dbReference type="NCBI Taxonomy" id="1491"/>
    <lineage>
        <taxon>Bacteria</taxon>
        <taxon>Bacillati</taxon>
        <taxon>Bacillota</taxon>
        <taxon>Clostridia</taxon>
        <taxon>Eubacteriales</taxon>
        <taxon>Clostridiaceae</taxon>
        <taxon>Clostridium</taxon>
    </lineage>
</organism>
<reference evidence="2 3" key="1">
    <citation type="submission" date="2019-04" db="EMBL/GenBank/DDBJ databases">
        <title>Genome sequencing of Clostridium botulinum Groups I-IV and Clostridium butyricum.</title>
        <authorList>
            <person name="Brunt J."/>
            <person name="Van Vliet A.H.M."/>
            <person name="Stringer S.C."/>
            <person name="Carter A.T."/>
            <person name="Peck M.W."/>
        </authorList>
    </citation>
    <scope>NUCLEOTIDE SEQUENCE [LARGE SCALE GENOMIC DNA]</scope>
    <source>
        <strain evidence="2 3">Colworth BL30</strain>
    </source>
</reference>
<dbReference type="AlphaFoldDB" id="A0A846J3N5"/>
<dbReference type="Pfam" id="PF00622">
    <property type="entry name" value="SPRY"/>
    <property type="match status" value="1"/>
</dbReference>
<dbReference type="Proteomes" id="UP000480039">
    <property type="component" value="Unassembled WGS sequence"/>
</dbReference>
<dbReference type="InterPro" id="IPR013320">
    <property type="entry name" value="ConA-like_dom_sf"/>
</dbReference>
<sequence length="260" mass="29267">MNAYYLNPNDRGTVQLSNNNRSVTSVLTSWQGVRSTLPVNKTQKQKIYIEIYINSFNANNSIIALAKKDASLTNYNIGNSYWSDGNGYGEVWKIGDTIGILYDSTINNGTLEFYKNGISEGVRSTNLNNSELYLEILVFKGSKLQELIVNFGEKPFKYNKPNGYDKLNINSLFLIKQKSNYYTIKSEFYKNGQVVPINKLEGKETLTKTDFEAYGIDDLNLLTKPMDAQDVKGTDKGSLGNGKLFEILFSNDFLSIGEVK</sequence>
<dbReference type="EMBL" id="SWQE01000002">
    <property type="protein sequence ID" value="NFJ07880.1"/>
    <property type="molecule type" value="Genomic_DNA"/>
</dbReference>
<dbReference type="InterPro" id="IPR003877">
    <property type="entry name" value="SPRY_dom"/>
</dbReference>
<dbReference type="SUPFAM" id="SSF49899">
    <property type="entry name" value="Concanavalin A-like lectins/glucanases"/>
    <property type="match status" value="1"/>
</dbReference>
<feature type="domain" description="SPRY" evidence="1">
    <location>
        <begin position="84"/>
        <end position="145"/>
    </location>
</feature>
<accession>A0A846J3N5</accession>
<protein>
    <recommendedName>
        <fullName evidence="1">SPRY domain-containing protein</fullName>
    </recommendedName>
</protein>
<name>A0A846J3N5_CLOBO</name>
<dbReference type="InterPro" id="IPR043136">
    <property type="entry name" value="B30.2/SPRY_sf"/>
</dbReference>